<feature type="transmembrane region" description="Helical" evidence="1">
    <location>
        <begin position="131"/>
        <end position="158"/>
    </location>
</feature>
<dbReference type="AlphaFoldDB" id="X6N600"/>
<evidence type="ECO:0000313" key="3">
    <source>
        <dbReference type="Proteomes" id="UP000023152"/>
    </source>
</evidence>
<keyword evidence="1" id="KW-0812">Transmembrane</keyword>
<evidence type="ECO:0000256" key="1">
    <source>
        <dbReference type="SAM" id="Phobius"/>
    </source>
</evidence>
<dbReference type="Proteomes" id="UP000023152">
    <property type="component" value="Unassembled WGS sequence"/>
</dbReference>
<feature type="non-terminal residue" evidence="2">
    <location>
        <position position="1"/>
    </location>
</feature>
<organism evidence="2 3">
    <name type="scientific">Reticulomyxa filosa</name>
    <dbReference type="NCBI Taxonomy" id="46433"/>
    <lineage>
        <taxon>Eukaryota</taxon>
        <taxon>Sar</taxon>
        <taxon>Rhizaria</taxon>
        <taxon>Retaria</taxon>
        <taxon>Foraminifera</taxon>
        <taxon>Monothalamids</taxon>
        <taxon>Reticulomyxidae</taxon>
        <taxon>Reticulomyxa</taxon>
    </lineage>
</organism>
<comment type="caution">
    <text evidence="2">The sequence shown here is derived from an EMBL/GenBank/DDBJ whole genome shotgun (WGS) entry which is preliminary data.</text>
</comment>
<accession>X6N600</accession>
<keyword evidence="1" id="KW-0472">Membrane</keyword>
<gene>
    <name evidence="2" type="ORF">RFI_15783</name>
</gene>
<keyword evidence="3" id="KW-1185">Reference proteome</keyword>
<sequence length="179" mass="21614">KKKKKKKKKKKPKTLTQPLNLTYPRFWIEVMKDVAYLAIVDKKALNAFDPKNKGKCPLKSCIGAYIDKTMELELAIMSLFEGELVFEWFIHKDYINSFDTQHNFFEMRLAGNKEESDWLWRFFISKNIVCVYYYLFIYLFIYFIIIIIIIIIIMSFSFQTFTQHIIKYNFKMKTFRTAK</sequence>
<name>X6N600_RETFI</name>
<protein>
    <submittedName>
        <fullName evidence="2">Uncharacterized protein</fullName>
    </submittedName>
</protein>
<proteinExistence type="predicted"/>
<keyword evidence="1" id="KW-1133">Transmembrane helix</keyword>
<reference evidence="2 3" key="1">
    <citation type="journal article" date="2013" name="Curr. Biol.">
        <title>The Genome of the Foraminiferan Reticulomyxa filosa.</title>
        <authorList>
            <person name="Glockner G."/>
            <person name="Hulsmann N."/>
            <person name="Schleicher M."/>
            <person name="Noegel A.A."/>
            <person name="Eichinger L."/>
            <person name="Gallinger C."/>
            <person name="Pawlowski J."/>
            <person name="Sierra R."/>
            <person name="Euteneuer U."/>
            <person name="Pillet L."/>
            <person name="Moustafa A."/>
            <person name="Platzer M."/>
            <person name="Groth M."/>
            <person name="Szafranski K."/>
            <person name="Schliwa M."/>
        </authorList>
    </citation>
    <scope>NUCLEOTIDE SEQUENCE [LARGE SCALE GENOMIC DNA]</scope>
</reference>
<dbReference type="EMBL" id="ASPP01011636">
    <property type="protein sequence ID" value="ETO21421.1"/>
    <property type="molecule type" value="Genomic_DNA"/>
</dbReference>
<evidence type="ECO:0000313" key="2">
    <source>
        <dbReference type="EMBL" id="ETO21421.1"/>
    </source>
</evidence>